<dbReference type="Proteomes" id="UP001159363">
    <property type="component" value="Chromosome X"/>
</dbReference>
<name>A0ABQ9HQG7_9NEOP</name>
<dbReference type="Gene3D" id="1.20.58.1770">
    <property type="match status" value="1"/>
</dbReference>
<dbReference type="PROSITE" id="PS51776">
    <property type="entry name" value="RH1"/>
    <property type="match status" value="1"/>
</dbReference>
<evidence type="ECO:0000259" key="3">
    <source>
        <dbReference type="PROSITE" id="PS51776"/>
    </source>
</evidence>
<dbReference type="CDD" id="cd14445">
    <property type="entry name" value="RILP-like"/>
    <property type="match status" value="1"/>
</dbReference>
<gene>
    <name evidence="4" type="ORF">PR048_012783</name>
</gene>
<accession>A0ABQ9HQG7</accession>
<dbReference type="PANTHER" id="PTHR21502">
    <property type="entry name" value="ZINC FINGER PROTEIN DZIP1"/>
    <property type="match status" value="1"/>
</dbReference>
<dbReference type="InterPro" id="IPR051241">
    <property type="entry name" value="DZIP_RILPL"/>
</dbReference>
<dbReference type="InterPro" id="IPR034743">
    <property type="entry name" value="RH1"/>
</dbReference>
<evidence type="ECO:0000256" key="1">
    <source>
        <dbReference type="ARBA" id="ARBA00023054"/>
    </source>
</evidence>
<protein>
    <recommendedName>
        <fullName evidence="3">RH1 domain-containing protein</fullName>
    </recommendedName>
</protein>
<comment type="caution">
    <text evidence="4">The sequence shown here is derived from an EMBL/GenBank/DDBJ whole genome shotgun (WGS) entry which is preliminary data.</text>
</comment>
<feature type="coiled-coil region" evidence="2">
    <location>
        <begin position="60"/>
        <end position="94"/>
    </location>
</feature>
<dbReference type="Pfam" id="PF09744">
    <property type="entry name" value="RH1"/>
    <property type="match status" value="1"/>
</dbReference>
<evidence type="ECO:0000313" key="5">
    <source>
        <dbReference type="Proteomes" id="UP001159363"/>
    </source>
</evidence>
<evidence type="ECO:0000313" key="4">
    <source>
        <dbReference type="EMBL" id="KAJ8886571.1"/>
    </source>
</evidence>
<keyword evidence="5" id="KW-1185">Reference proteome</keyword>
<dbReference type="EMBL" id="JARBHB010000004">
    <property type="protein sequence ID" value="KAJ8886571.1"/>
    <property type="molecule type" value="Genomic_DNA"/>
</dbReference>
<feature type="domain" description="RH1" evidence="3">
    <location>
        <begin position="6"/>
        <end position="94"/>
    </location>
</feature>
<sequence>MPFRLPEVMEEYDPEPEVSVVDVYDIASEIGKEFEKIIDSYGSDSVTYLMPKVINALEHLELLATKNERENTTVEELRARITQLENEKIEKAEDRHRFEKVIVLY</sequence>
<organism evidence="4 5">
    <name type="scientific">Dryococelus australis</name>
    <dbReference type="NCBI Taxonomy" id="614101"/>
    <lineage>
        <taxon>Eukaryota</taxon>
        <taxon>Metazoa</taxon>
        <taxon>Ecdysozoa</taxon>
        <taxon>Arthropoda</taxon>
        <taxon>Hexapoda</taxon>
        <taxon>Insecta</taxon>
        <taxon>Pterygota</taxon>
        <taxon>Neoptera</taxon>
        <taxon>Polyneoptera</taxon>
        <taxon>Phasmatodea</taxon>
        <taxon>Verophasmatodea</taxon>
        <taxon>Anareolatae</taxon>
        <taxon>Phasmatidae</taxon>
        <taxon>Eurycanthinae</taxon>
        <taxon>Dryococelus</taxon>
    </lineage>
</organism>
<keyword evidence="1 2" id="KW-0175">Coiled coil</keyword>
<proteinExistence type="predicted"/>
<reference evidence="4 5" key="1">
    <citation type="submission" date="2023-02" db="EMBL/GenBank/DDBJ databases">
        <title>LHISI_Scaffold_Assembly.</title>
        <authorList>
            <person name="Stuart O.P."/>
            <person name="Cleave R."/>
            <person name="Magrath M.J.L."/>
            <person name="Mikheyev A.S."/>
        </authorList>
    </citation>
    <scope>NUCLEOTIDE SEQUENCE [LARGE SCALE GENOMIC DNA]</scope>
    <source>
        <strain evidence="4">Daus_M_001</strain>
        <tissue evidence="4">Leg muscle</tissue>
    </source>
</reference>
<dbReference type="PANTHER" id="PTHR21502:SF4">
    <property type="entry name" value="RILP-LIKE PROTEIN HOMOLOG"/>
    <property type="match status" value="1"/>
</dbReference>
<evidence type="ECO:0000256" key="2">
    <source>
        <dbReference type="SAM" id="Coils"/>
    </source>
</evidence>